<reference evidence="2 3" key="1">
    <citation type="submission" date="2019-08" db="EMBL/GenBank/DDBJ databases">
        <title>Genome of Aequorivita antarctica SW49 (type strain).</title>
        <authorList>
            <person name="Bowman J.P."/>
        </authorList>
    </citation>
    <scope>NUCLEOTIDE SEQUENCE [LARGE SCALE GENOMIC DNA]</scope>
    <source>
        <strain evidence="2 3">SW49</strain>
    </source>
</reference>
<dbReference type="AlphaFoldDB" id="A0A5C6YZF2"/>
<feature type="domain" description="Cyclic nucleotide-binding" evidence="1">
    <location>
        <begin position="27"/>
        <end position="113"/>
    </location>
</feature>
<evidence type="ECO:0000313" key="3">
    <source>
        <dbReference type="Proteomes" id="UP000321497"/>
    </source>
</evidence>
<dbReference type="CDD" id="cd00038">
    <property type="entry name" value="CAP_ED"/>
    <property type="match status" value="1"/>
</dbReference>
<dbReference type="SUPFAM" id="SSF51206">
    <property type="entry name" value="cAMP-binding domain-like"/>
    <property type="match status" value="1"/>
</dbReference>
<protein>
    <submittedName>
        <fullName evidence="2">Crp/Fnr family transcriptional regulator</fullName>
    </submittedName>
</protein>
<keyword evidence="3" id="KW-1185">Reference proteome</keyword>
<dbReference type="OrthoDB" id="5457083at2"/>
<dbReference type="InterPro" id="IPR000595">
    <property type="entry name" value="cNMP-bd_dom"/>
</dbReference>
<dbReference type="InterPro" id="IPR018490">
    <property type="entry name" value="cNMP-bd_dom_sf"/>
</dbReference>
<evidence type="ECO:0000259" key="1">
    <source>
        <dbReference type="Pfam" id="PF00027"/>
    </source>
</evidence>
<comment type="caution">
    <text evidence="2">The sequence shown here is derived from an EMBL/GenBank/DDBJ whole genome shotgun (WGS) entry which is preliminary data.</text>
</comment>
<evidence type="ECO:0000313" key="2">
    <source>
        <dbReference type="EMBL" id="TXD73133.1"/>
    </source>
</evidence>
<dbReference type="Proteomes" id="UP000321497">
    <property type="component" value="Unassembled WGS sequence"/>
</dbReference>
<gene>
    <name evidence="2" type="ORF">ESU54_08320</name>
</gene>
<organism evidence="2 3">
    <name type="scientific">Aequorivita antarctica</name>
    <dbReference type="NCBI Taxonomy" id="153266"/>
    <lineage>
        <taxon>Bacteria</taxon>
        <taxon>Pseudomonadati</taxon>
        <taxon>Bacteroidota</taxon>
        <taxon>Flavobacteriia</taxon>
        <taxon>Flavobacteriales</taxon>
        <taxon>Flavobacteriaceae</taxon>
        <taxon>Aequorivita</taxon>
    </lineage>
</organism>
<dbReference type="RefSeq" id="WP_111844500.1">
    <property type="nucleotide sequence ID" value="NZ_UEGI01000007.1"/>
</dbReference>
<sequence length="186" mass="22079">MKEFLSKIHLVEDNILEEYLSCWTEYSVPKNTIMTWKGDTERYMYFVLDGIQKSYYINKDKEHIIAFTYSPSFSGIPESFLNQSPSNYFLTTITDSKFLRISFKKHQELMSKHRSIETLFRKATEFLLSDTLNRYYELMAFDIETRFRNFTSRSPHLLQMVSHKDLASYLRIDPSNFSKLLGAVKI</sequence>
<name>A0A5C6YZF2_9FLAO</name>
<proteinExistence type="predicted"/>
<dbReference type="InterPro" id="IPR014710">
    <property type="entry name" value="RmlC-like_jellyroll"/>
</dbReference>
<dbReference type="EMBL" id="VORT01000005">
    <property type="protein sequence ID" value="TXD73133.1"/>
    <property type="molecule type" value="Genomic_DNA"/>
</dbReference>
<dbReference type="Pfam" id="PF00027">
    <property type="entry name" value="cNMP_binding"/>
    <property type="match status" value="1"/>
</dbReference>
<accession>A0A5C6YZF2</accession>
<dbReference type="Gene3D" id="2.60.120.10">
    <property type="entry name" value="Jelly Rolls"/>
    <property type="match status" value="1"/>
</dbReference>